<comment type="similarity">
    <text evidence="8">Belongs to the binding-protein-dependent transport system permease family. LivHM subfamily.</text>
</comment>
<reference evidence="11 12" key="1">
    <citation type="journal article" date="2012" name="BMC Genomics">
        <title>Comparative genomics of the classical Bordetella subspecies: the evolution and exchange of virulence-associated diversity amongst closely related pathogens.</title>
        <authorList>
            <person name="Park J."/>
            <person name="Zhang Y."/>
            <person name="Buboltz A.M."/>
            <person name="Zhang X."/>
            <person name="Schuster S.C."/>
            <person name="Ahuja U."/>
            <person name="Liu M."/>
            <person name="Miller J.F."/>
            <person name="Sebaihia M."/>
            <person name="Bentley S.D."/>
            <person name="Parkhill J."/>
            <person name="Harvill E.T."/>
        </authorList>
    </citation>
    <scope>NUCLEOTIDE SEQUENCE [LARGE SCALE GENOMIC DNA]</scope>
    <source>
        <strain evidence="11 12">253</strain>
    </source>
</reference>
<evidence type="ECO:0000313" key="11">
    <source>
        <dbReference type="EMBL" id="CCJ53659.1"/>
    </source>
</evidence>
<evidence type="ECO:0000256" key="7">
    <source>
        <dbReference type="ARBA" id="ARBA00023136"/>
    </source>
</evidence>
<keyword evidence="4 10" id="KW-0812">Transmembrane</keyword>
<dbReference type="HOGENOM" id="CLU_028469_0_0_4"/>
<evidence type="ECO:0000256" key="2">
    <source>
        <dbReference type="ARBA" id="ARBA00022448"/>
    </source>
</evidence>
<keyword evidence="6 10" id="KW-1133">Transmembrane helix</keyword>
<feature type="transmembrane region" description="Helical" evidence="10">
    <location>
        <begin position="36"/>
        <end position="55"/>
    </location>
</feature>
<feature type="transmembrane region" description="Helical" evidence="10">
    <location>
        <begin position="232"/>
        <end position="253"/>
    </location>
</feature>
<feature type="transmembrane region" description="Helical" evidence="10">
    <location>
        <begin position="192"/>
        <end position="212"/>
    </location>
</feature>
<feature type="transmembrane region" description="Helical" evidence="10">
    <location>
        <begin position="101"/>
        <end position="120"/>
    </location>
</feature>
<name>A0A0C6P1R2_BORBO</name>
<feature type="transmembrane region" description="Helical" evidence="10">
    <location>
        <begin position="519"/>
        <end position="540"/>
    </location>
</feature>
<feature type="transmembrane region" description="Helical" evidence="10">
    <location>
        <begin position="325"/>
        <end position="344"/>
    </location>
</feature>
<keyword evidence="7 10" id="KW-0472">Membrane</keyword>
<dbReference type="EMBL" id="HE965806">
    <property type="protein sequence ID" value="CCJ53659.1"/>
    <property type="molecule type" value="Genomic_DNA"/>
</dbReference>
<gene>
    <name evidence="11" type="ORF">BN112_1742</name>
</gene>
<feature type="transmembrane region" description="Helical" evidence="10">
    <location>
        <begin position="594"/>
        <end position="613"/>
    </location>
</feature>
<keyword evidence="3" id="KW-1003">Cell membrane</keyword>
<evidence type="ECO:0000256" key="4">
    <source>
        <dbReference type="ARBA" id="ARBA00022692"/>
    </source>
</evidence>
<dbReference type="GeneID" id="56479597"/>
<dbReference type="GO" id="GO:0006865">
    <property type="term" value="P:amino acid transport"/>
    <property type="evidence" value="ECO:0007669"/>
    <property type="project" value="UniProtKB-KW"/>
</dbReference>
<feature type="transmembrane region" description="Helical" evidence="10">
    <location>
        <begin position="350"/>
        <end position="367"/>
    </location>
</feature>
<dbReference type="GO" id="GO:0015658">
    <property type="term" value="F:branched-chain amino acid transmembrane transporter activity"/>
    <property type="evidence" value="ECO:0007669"/>
    <property type="project" value="InterPro"/>
</dbReference>
<dbReference type="Proteomes" id="UP000007564">
    <property type="component" value="Chromosome"/>
</dbReference>
<evidence type="ECO:0000256" key="3">
    <source>
        <dbReference type="ARBA" id="ARBA00022475"/>
    </source>
</evidence>
<feature type="transmembrane region" description="Helical" evidence="10">
    <location>
        <begin position="471"/>
        <end position="498"/>
    </location>
</feature>
<dbReference type="KEGG" id="bbh:BN112_1742"/>
<evidence type="ECO:0000256" key="1">
    <source>
        <dbReference type="ARBA" id="ARBA00004651"/>
    </source>
</evidence>
<keyword evidence="5" id="KW-0029">Amino-acid transport</keyword>
<dbReference type="Pfam" id="PF02653">
    <property type="entry name" value="BPD_transp_2"/>
    <property type="match status" value="2"/>
</dbReference>
<feature type="transmembrane region" description="Helical" evidence="10">
    <location>
        <begin position="145"/>
        <end position="165"/>
    </location>
</feature>
<dbReference type="RefSeq" id="WP_003810078.1">
    <property type="nucleotide sequence ID" value="NC_019382.1"/>
</dbReference>
<protein>
    <submittedName>
        <fullName evidence="11">Putative permease component of branched-chain amino acid transport system</fullName>
    </submittedName>
</protein>
<feature type="transmembrane region" description="Helical" evidence="10">
    <location>
        <begin position="402"/>
        <end position="421"/>
    </location>
</feature>
<evidence type="ECO:0000256" key="8">
    <source>
        <dbReference type="ARBA" id="ARBA00037998"/>
    </source>
</evidence>
<feature type="transmembrane region" description="Helical" evidence="10">
    <location>
        <begin position="560"/>
        <end position="582"/>
    </location>
</feature>
<accession>A0A0C6P1R2</accession>
<dbReference type="GO" id="GO:0005886">
    <property type="term" value="C:plasma membrane"/>
    <property type="evidence" value="ECO:0007669"/>
    <property type="project" value="UniProtKB-SubCell"/>
</dbReference>
<dbReference type="InterPro" id="IPR052157">
    <property type="entry name" value="BCAA_transport_permease"/>
</dbReference>
<feature type="transmembrane region" description="Helical" evidence="10">
    <location>
        <begin position="6"/>
        <end position="29"/>
    </location>
</feature>
<feature type="transmembrane region" description="Helical" evidence="10">
    <location>
        <begin position="428"/>
        <end position="448"/>
    </location>
</feature>
<dbReference type="CDD" id="cd06582">
    <property type="entry name" value="TM_PBP1_LivH_like"/>
    <property type="match status" value="1"/>
</dbReference>
<feature type="transmembrane region" description="Helical" evidence="10">
    <location>
        <begin position="67"/>
        <end position="89"/>
    </location>
</feature>
<evidence type="ECO:0000256" key="9">
    <source>
        <dbReference type="SAM" id="MobiDB-lite"/>
    </source>
</evidence>
<feature type="region of interest" description="Disordered" evidence="9">
    <location>
        <begin position="627"/>
        <end position="649"/>
    </location>
</feature>
<dbReference type="PANTHER" id="PTHR11795:SF442">
    <property type="entry name" value="ABC TRANSPORTER ATP-BINDING PROTEIN"/>
    <property type="match status" value="1"/>
</dbReference>
<proteinExistence type="inferred from homology"/>
<evidence type="ECO:0000256" key="6">
    <source>
        <dbReference type="ARBA" id="ARBA00022989"/>
    </source>
</evidence>
<dbReference type="PANTHER" id="PTHR11795">
    <property type="entry name" value="BRANCHED-CHAIN AMINO ACID TRANSPORT SYSTEM PERMEASE PROTEIN LIVH"/>
    <property type="match status" value="1"/>
</dbReference>
<dbReference type="CDD" id="cd06581">
    <property type="entry name" value="TM_PBP1_LivM_like"/>
    <property type="match status" value="1"/>
</dbReference>
<sequence length="649" mass="68601">MDLTGFLAQLLNGLAEASSLFLVAAGLSLIFGVTRIVNFAHGSLYMLGVYVAYSIVERVGGTALGFWFGLVAASLAVGVVGAAIEVVLLRRIYRAPELFQLLATFALVLVINDAALWIWGAEDLLGRRAPGLTGAVDLLGRQYPVYNLVLIVIGPVVLGLLWLLLTRTRWGTLVRAATQDREMLGALGVNQAWLFTGVFALGAMLAGLGGALQLPREPASLSLDLRTIGDAFVIVVVGGMGSIPGAYVAALIIAEIKALCIGLGTVTLLGFSVSFSKLTLVVEFAFMALVLVFRPWGLFGRPQGASRNSAPIEAPLRPAAPRLRILWGVLLAALATLPLLAQWLPYAVVLTQDILIAALFAVSLHFMMGPGGMHSFGHAAYFGLGAYGAALLLKAASLPMEAALAFAPLVAALGALIFGWFCVRLSGVYLAMLTLAFSQIVWSVVFQWDDFTGGSNGMIGVWPAEWLSGTAYYYLALAVVAAAVLGLRRVLFSPFGYAMRAGRDSSLRADAIGIDVKRVQWAAFVVAGAFGGLAGALYAFSKGSISPDTMAVSKSVDGLVMVLLGGIQTLIGPVVGATAFNVLQDYIMRATEYWRALFGGVILLLVLVFPQGIAGFCRQAGQWWSARAGKDRPPRKGGAFIGGPREKQA</sequence>
<keyword evidence="2" id="KW-0813">Transport</keyword>
<organism evidence="11 12">
    <name type="scientific">Bordetella bronchiseptica 253</name>
    <dbReference type="NCBI Taxonomy" id="568707"/>
    <lineage>
        <taxon>Bacteria</taxon>
        <taxon>Pseudomonadati</taxon>
        <taxon>Pseudomonadota</taxon>
        <taxon>Betaproteobacteria</taxon>
        <taxon>Burkholderiales</taxon>
        <taxon>Alcaligenaceae</taxon>
        <taxon>Bordetella</taxon>
    </lineage>
</organism>
<feature type="transmembrane region" description="Helical" evidence="10">
    <location>
        <begin position="258"/>
        <end position="275"/>
    </location>
</feature>
<evidence type="ECO:0000256" key="10">
    <source>
        <dbReference type="SAM" id="Phobius"/>
    </source>
</evidence>
<dbReference type="InterPro" id="IPR001851">
    <property type="entry name" value="ABC_transp_permease"/>
</dbReference>
<dbReference type="InterPro" id="IPR043428">
    <property type="entry name" value="LivM-like"/>
</dbReference>
<evidence type="ECO:0000313" key="12">
    <source>
        <dbReference type="Proteomes" id="UP000007564"/>
    </source>
</evidence>
<dbReference type="AlphaFoldDB" id="A0A0C6P1R2"/>
<evidence type="ECO:0000256" key="5">
    <source>
        <dbReference type="ARBA" id="ARBA00022970"/>
    </source>
</evidence>
<comment type="subcellular location">
    <subcellularLocation>
        <location evidence="1">Cell membrane</location>
        <topology evidence="1">Multi-pass membrane protein</topology>
    </subcellularLocation>
</comment>
<dbReference type="OrthoDB" id="8711548at2"/>